<accession>A0AAE0HGR8</accession>
<comment type="caution">
    <text evidence="2">The sequence shown here is derived from an EMBL/GenBank/DDBJ whole genome shotgun (WGS) entry which is preliminary data.</text>
</comment>
<proteinExistence type="predicted"/>
<dbReference type="EMBL" id="JAUEPN010000004">
    <property type="protein sequence ID" value="KAK3295371.1"/>
    <property type="molecule type" value="Genomic_DNA"/>
</dbReference>
<dbReference type="Proteomes" id="UP001278766">
    <property type="component" value="Unassembled WGS sequence"/>
</dbReference>
<organism evidence="2 3">
    <name type="scientific">Chaetomium fimeti</name>
    <dbReference type="NCBI Taxonomy" id="1854472"/>
    <lineage>
        <taxon>Eukaryota</taxon>
        <taxon>Fungi</taxon>
        <taxon>Dikarya</taxon>
        <taxon>Ascomycota</taxon>
        <taxon>Pezizomycotina</taxon>
        <taxon>Sordariomycetes</taxon>
        <taxon>Sordariomycetidae</taxon>
        <taxon>Sordariales</taxon>
        <taxon>Chaetomiaceae</taxon>
        <taxon>Chaetomium</taxon>
    </lineage>
</organism>
<feature type="region of interest" description="Disordered" evidence="1">
    <location>
        <begin position="107"/>
        <end position="140"/>
    </location>
</feature>
<dbReference type="GeneID" id="87843544"/>
<sequence>MCKGVLTRYYCMLSALGHSTCPYYDEDKQVHRFWRTAWRGDLWVCCLTHPGPCKLCPNLLNPGNIRYHNRAHELCPYCREDAFPLSPEELAATRARLAQVAATAMPVSGVADHQGQEEPEEMEEAQGSQTTLNFENLRLE</sequence>
<keyword evidence="3" id="KW-1185">Reference proteome</keyword>
<evidence type="ECO:0000313" key="2">
    <source>
        <dbReference type="EMBL" id="KAK3295371.1"/>
    </source>
</evidence>
<reference evidence="2" key="1">
    <citation type="journal article" date="2023" name="Mol. Phylogenet. Evol.">
        <title>Genome-scale phylogeny and comparative genomics of the fungal order Sordariales.</title>
        <authorList>
            <person name="Hensen N."/>
            <person name="Bonometti L."/>
            <person name="Westerberg I."/>
            <person name="Brannstrom I.O."/>
            <person name="Guillou S."/>
            <person name="Cros-Aarteil S."/>
            <person name="Calhoun S."/>
            <person name="Haridas S."/>
            <person name="Kuo A."/>
            <person name="Mondo S."/>
            <person name="Pangilinan J."/>
            <person name="Riley R."/>
            <person name="LaButti K."/>
            <person name="Andreopoulos B."/>
            <person name="Lipzen A."/>
            <person name="Chen C."/>
            <person name="Yan M."/>
            <person name="Daum C."/>
            <person name="Ng V."/>
            <person name="Clum A."/>
            <person name="Steindorff A."/>
            <person name="Ohm R.A."/>
            <person name="Martin F."/>
            <person name="Silar P."/>
            <person name="Natvig D.O."/>
            <person name="Lalanne C."/>
            <person name="Gautier V."/>
            <person name="Ament-Velasquez S.L."/>
            <person name="Kruys A."/>
            <person name="Hutchinson M.I."/>
            <person name="Powell A.J."/>
            <person name="Barry K."/>
            <person name="Miller A.N."/>
            <person name="Grigoriev I.V."/>
            <person name="Debuchy R."/>
            <person name="Gladieux P."/>
            <person name="Hiltunen Thoren M."/>
            <person name="Johannesson H."/>
        </authorList>
    </citation>
    <scope>NUCLEOTIDE SEQUENCE</scope>
    <source>
        <strain evidence="2">CBS 168.71</strain>
    </source>
</reference>
<name>A0AAE0HGR8_9PEZI</name>
<reference evidence="2" key="2">
    <citation type="submission" date="2023-06" db="EMBL/GenBank/DDBJ databases">
        <authorList>
            <consortium name="Lawrence Berkeley National Laboratory"/>
            <person name="Haridas S."/>
            <person name="Hensen N."/>
            <person name="Bonometti L."/>
            <person name="Westerberg I."/>
            <person name="Brannstrom I.O."/>
            <person name="Guillou S."/>
            <person name="Cros-Aarteil S."/>
            <person name="Calhoun S."/>
            <person name="Kuo A."/>
            <person name="Mondo S."/>
            <person name="Pangilinan J."/>
            <person name="Riley R."/>
            <person name="Labutti K."/>
            <person name="Andreopoulos B."/>
            <person name="Lipzen A."/>
            <person name="Chen C."/>
            <person name="Yanf M."/>
            <person name="Daum C."/>
            <person name="Ng V."/>
            <person name="Clum A."/>
            <person name="Steindorff A."/>
            <person name="Ohm R."/>
            <person name="Martin F."/>
            <person name="Silar P."/>
            <person name="Natvig D."/>
            <person name="Lalanne C."/>
            <person name="Gautier V."/>
            <person name="Ament-Velasquez S.L."/>
            <person name="Kruys A."/>
            <person name="Hutchinson M.I."/>
            <person name="Powell A.J."/>
            <person name="Barry K."/>
            <person name="Miller A.N."/>
            <person name="Grigoriev I.V."/>
            <person name="Debuchy R."/>
            <person name="Gladieux P."/>
            <person name="Thoren M.H."/>
            <person name="Johannesson H."/>
        </authorList>
    </citation>
    <scope>NUCLEOTIDE SEQUENCE</scope>
    <source>
        <strain evidence="2">CBS 168.71</strain>
    </source>
</reference>
<dbReference type="AlphaFoldDB" id="A0AAE0HGR8"/>
<evidence type="ECO:0000256" key="1">
    <source>
        <dbReference type="SAM" id="MobiDB-lite"/>
    </source>
</evidence>
<evidence type="ECO:0000313" key="3">
    <source>
        <dbReference type="Proteomes" id="UP001278766"/>
    </source>
</evidence>
<gene>
    <name evidence="2" type="ORF">B0H64DRAFT_441789</name>
</gene>
<protein>
    <submittedName>
        <fullName evidence="2">Uncharacterized protein</fullName>
    </submittedName>
</protein>
<dbReference type="RefSeq" id="XP_062658885.1">
    <property type="nucleotide sequence ID" value="XM_062806596.1"/>
</dbReference>